<dbReference type="AlphaFoldDB" id="A0A5E4ZJ42"/>
<dbReference type="Proteomes" id="UP000414136">
    <property type="component" value="Unassembled WGS sequence"/>
</dbReference>
<feature type="compositionally biased region" description="Basic and acidic residues" evidence="1">
    <location>
        <begin position="12"/>
        <end position="42"/>
    </location>
</feature>
<protein>
    <submittedName>
        <fullName evidence="2">Uncharacterized protein</fullName>
    </submittedName>
</protein>
<proteinExistence type="predicted"/>
<accession>A0A5E4ZJ42</accession>
<gene>
    <name evidence="2" type="ORF">PCA31118_00416</name>
</gene>
<reference evidence="2 3" key="1">
    <citation type="submission" date="2019-08" db="EMBL/GenBank/DDBJ databases">
        <authorList>
            <person name="Peeters C."/>
        </authorList>
    </citation>
    <scope>NUCLEOTIDE SEQUENCE [LARGE SCALE GENOMIC DNA]</scope>
    <source>
        <strain evidence="2 3">LMG 31118</strain>
    </source>
</reference>
<feature type="region of interest" description="Disordered" evidence="1">
    <location>
        <begin position="1"/>
        <end position="131"/>
    </location>
</feature>
<evidence type="ECO:0000256" key="1">
    <source>
        <dbReference type="SAM" id="MobiDB-lite"/>
    </source>
</evidence>
<dbReference type="EMBL" id="CABPSQ010000001">
    <property type="protein sequence ID" value="VVE60966.1"/>
    <property type="molecule type" value="Genomic_DNA"/>
</dbReference>
<evidence type="ECO:0000313" key="2">
    <source>
        <dbReference type="EMBL" id="VVE60966.1"/>
    </source>
</evidence>
<name>A0A5E4ZJ42_9BURK</name>
<keyword evidence="3" id="KW-1185">Reference proteome</keyword>
<sequence>MATKPENDQTDQDTREDTLGTPDEFDRLPTKEERLAYRLLHEDGDEETIGTHHGRVGNGYWPSHEASAPPISPVAPEPLSDGISTTGDDTEAVRKSRTKPRGQRPSDPPLRPSSEGLDTGNAPAPTDEPET</sequence>
<evidence type="ECO:0000313" key="3">
    <source>
        <dbReference type="Proteomes" id="UP000414136"/>
    </source>
</evidence>
<organism evidence="2 3">
    <name type="scientific">Pandoraea captiosa</name>
    <dbReference type="NCBI Taxonomy" id="2508302"/>
    <lineage>
        <taxon>Bacteria</taxon>
        <taxon>Pseudomonadati</taxon>
        <taxon>Pseudomonadota</taxon>
        <taxon>Betaproteobacteria</taxon>
        <taxon>Burkholderiales</taxon>
        <taxon>Burkholderiaceae</taxon>
        <taxon>Pandoraea</taxon>
    </lineage>
</organism>
<dbReference type="RefSeq" id="WP_150622495.1">
    <property type="nucleotide sequence ID" value="NZ_CABPSQ010000001.1"/>
</dbReference>
<dbReference type="OrthoDB" id="8943326at2"/>